<dbReference type="AlphaFoldDB" id="A0A3E1IX16"/>
<sequence length="317" mass="33725">MALDSPIRIGVDVGGTKVLCAAFDAHNKPIAYSQVSTHQGEKEIVDEVCNLISKVIKQVNNIYGKEVDLSIGIGVPGLVNQNTGCVCESVNLGSHNLDFKSEILNRFGINAYIDNDVNAAAFGAYHYYGANSSSLVFLNLGTGVSAGVVINGLLFHGSTGIAGEVGHIVADKDGAMCPCGQRGCVETIISGSALAQMWPTKNGYPIASLLREVSNKNEKAEKVWHKFIFTLVSTIQMLTVTFDPKIIVIGGGISKIGTILLKDIQKVIGELETKSPFLSSLNISNRLVIADQEVFFGALGAALIGNRNDDIKKEGNN</sequence>
<dbReference type="Proteomes" id="UP000258533">
    <property type="component" value="Unassembled WGS sequence"/>
</dbReference>
<reference evidence="2 3" key="1">
    <citation type="submission" date="2016-02" db="EMBL/GenBank/DDBJ databases">
        <title>Gardnerella vaginalis Subgroups Defined by cpn60 Sequencing and Sialidase Activity in Isolates from Canada, Belgium and Kenya.</title>
        <authorList>
            <person name="Schellenberg J."/>
            <person name="Paramel Jayaprakash T."/>
            <person name="Withana Gamage N."/>
            <person name="Patterson M.H."/>
            <person name="Vaneechoutte M."/>
            <person name="Hill J.E."/>
        </authorList>
    </citation>
    <scope>NUCLEOTIDE SEQUENCE [LARGE SCALE GENOMIC DNA]</scope>
    <source>
        <strain evidence="2 3">N144</strain>
    </source>
</reference>
<dbReference type="Pfam" id="PF00480">
    <property type="entry name" value="ROK"/>
    <property type="match status" value="1"/>
</dbReference>
<proteinExistence type="inferred from homology"/>
<dbReference type="SUPFAM" id="SSF53067">
    <property type="entry name" value="Actin-like ATPase domain"/>
    <property type="match status" value="1"/>
</dbReference>
<gene>
    <name evidence="2" type="ORF">AXE73_01225</name>
</gene>
<dbReference type="InterPro" id="IPR000600">
    <property type="entry name" value="ROK"/>
</dbReference>
<keyword evidence="2" id="KW-0808">Transferase</keyword>
<accession>A0A3E1IX16</accession>
<dbReference type="InterPro" id="IPR043129">
    <property type="entry name" value="ATPase_NBD"/>
</dbReference>
<dbReference type="GO" id="GO:0016301">
    <property type="term" value="F:kinase activity"/>
    <property type="evidence" value="ECO:0007669"/>
    <property type="project" value="UniProtKB-KW"/>
</dbReference>
<keyword evidence="2" id="KW-0418">Kinase</keyword>
<comment type="similarity">
    <text evidence="1">Belongs to the ROK (NagC/XylR) family.</text>
</comment>
<comment type="caution">
    <text evidence="2">The sequence shown here is derived from an EMBL/GenBank/DDBJ whole genome shotgun (WGS) entry which is preliminary data.</text>
</comment>
<dbReference type="EMBL" id="LRTT01000001">
    <property type="protein sequence ID" value="RFD77268.1"/>
    <property type="molecule type" value="Genomic_DNA"/>
</dbReference>
<organism evidence="2 3">
    <name type="scientific">Gardnerella vaginalis</name>
    <dbReference type="NCBI Taxonomy" id="2702"/>
    <lineage>
        <taxon>Bacteria</taxon>
        <taxon>Bacillati</taxon>
        <taxon>Actinomycetota</taxon>
        <taxon>Actinomycetes</taxon>
        <taxon>Bifidobacteriales</taxon>
        <taxon>Bifidobacteriaceae</taxon>
        <taxon>Gardnerella</taxon>
    </lineage>
</organism>
<protein>
    <submittedName>
        <fullName evidence="2">N-acetylglucosamine kinase</fullName>
    </submittedName>
</protein>
<dbReference type="Gene3D" id="3.30.420.40">
    <property type="match status" value="2"/>
</dbReference>
<evidence type="ECO:0000313" key="2">
    <source>
        <dbReference type="EMBL" id="RFD77268.1"/>
    </source>
</evidence>
<evidence type="ECO:0000256" key="1">
    <source>
        <dbReference type="ARBA" id="ARBA00006479"/>
    </source>
</evidence>
<name>A0A3E1IX16_GARVA</name>
<evidence type="ECO:0000313" key="3">
    <source>
        <dbReference type="Proteomes" id="UP000258533"/>
    </source>
</evidence>
<dbReference type="PANTHER" id="PTHR18964">
    <property type="entry name" value="ROK (REPRESSOR, ORF, KINASE) FAMILY"/>
    <property type="match status" value="1"/>
</dbReference>
<dbReference type="PANTHER" id="PTHR18964:SF149">
    <property type="entry name" value="BIFUNCTIONAL UDP-N-ACETYLGLUCOSAMINE 2-EPIMERASE_N-ACETYLMANNOSAMINE KINASE"/>
    <property type="match status" value="1"/>
</dbReference>
<dbReference type="RefSeq" id="WP_116689394.1">
    <property type="nucleotide sequence ID" value="NZ_LRTT01000001.1"/>
</dbReference>